<accession>A0ABM1NPW3</accession>
<evidence type="ECO:0000256" key="1">
    <source>
        <dbReference type="SAM" id="MobiDB-lite"/>
    </source>
</evidence>
<reference evidence="3" key="2">
    <citation type="journal article" date="2016" name="G3 (Bethesda)">
        <title>Genome Evolution in Three Species of Cactophilic Drosophila.</title>
        <authorList>
            <person name="Sanchez-Flores A."/>
            <person name="Penazola F."/>
            <person name="Carpinteyro-Ponce J."/>
            <person name="Nazario-Yepiz N."/>
            <person name="Abreu-Goodger C."/>
            <person name="Machado C.A."/>
            <person name="Markow T.A."/>
        </authorList>
    </citation>
    <scope>NUCLEOTIDE SEQUENCE [LARGE SCALE GENOMIC DNA]</scope>
</reference>
<reference evidence="4" key="3">
    <citation type="submission" date="2025-08" db="UniProtKB">
        <authorList>
            <consortium name="RefSeq"/>
        </authorList>
    </citation>
    <scope>IDENTIFICATION</scope>
    <source>
        <tissue evidence="4">Whole organism</tissue>
    </source>
</reference>
<gene>
    <name evidence="4" type="primary">LOC108609763</name>
</gene>
<feature type="transmembrane region" description="Helical" evidence="2">
    <location>
        <begin position="39"/>
        <end position="59"/>
    </location>
</feature>
<keyword evidence="3" id="KW-1185">Reference proteome</keyword>
<name>A0ABM1NPW3_DROAR</name>
<feature type="compositionally biased region" description="Low complexity" evidence="1">
    <location>
        <begin position="10"/>
        <end position="39"/>
    </location>
</feature>
<evidence type="ECO:0000313" key="3">
    <source>
        <dbReference type="Proteomes" id="UP000694904"/>
    </source>
</evidence>
<dbReference type="RefSeq" id="XP_017856999.1">
    <property type="nucleotide sequence ID" value="XM_018001510.1"/>
</dbReference>
<keyword evidence="2" id="KW-1133">Transmembrane helix</keyword>
<organism evidence="3 4">
    <name type="scientific">Drosophila arizonae</name>
    <name type="common">Fruit fly</name>
    <dbReference type="NCBI Taxonomy" id="7263"/>
    <lineage>
        <taxon>Eukaryota</taxon>
        <taxon>Metazoa</taxon>
        <taxon>Ecdysozoa</taxon>
        <taxon>Arthropoda</taxon>
        <taxon>Hexapoda</taxon>
        <taxon>Insecta</taxon>
        <taxon>Pterygota</taxon>
        <taxon>Neoptera</taxon>
        <taxon>Endopterygota</taxon>
        <taxon>Diptera</taxon>
        <taxon>Brachycera</taxon>
        <taxon>Muscomorpha</taxon>
        <taxon>Ephydroidea</taxon>
        <taxon>Drosophilidae</taxon>
        <taxon>Drosophila</taxon>
    </lineage>
</organism>
<evidence type="ECO:0000313" key="4">
    <source>
        <dbReference type="RefSeq" id="XP_017856999.1"/>
    </source>
</evidence>
<protein>
    <submittedName>
        <fullName evidence="4">Uncharacterized protein LOC108609763</fullName>
    </submittedName>
</protein>
<keyword evidence="2" id="KW-0472">Membrane</keyword>
<reference evidence="3" key="1">
    <citation type="journal article" date="1997" name="Nucleic Acids Res.">
        <title>tRNAscan-SE: a program for improved detection of transfer RNA genes in genomic sequence.</title>
        <authorList>
            <person name="Lowe T.M."/>
            <person name="Eddy S.R."/>
        </authorList>
    </citation>
    <scope>NUCLEOTIDE SEQUENCE [LARGE SCALE GENOMIC DNA]</scope>
</reference>
<evidence type="ECO:0000256" key="2">
    <source>
        <dbReference type="SAM" id="Phobius"/>
    </source>
</evidence>
<proteinExistence type="predicted"/>
<dbReference type="Proteomes" id="UP000694904">
    <property type="component" value="Chromosome 3"/>
</dbReference>
<keyword evidence="2" id="KW-0812">Transmembrane</keyword>
<dbReference type="GeneID" id="108609763"/>
<feature type="region of interest" description="Disordered" evidence="1">
    <location>
        <begin position="1"/>
        <end position="39"/>
    </location>
</feature>
<sequence length="153" mass="16575">MTLTATRNQAPSASLSSSSSPSPSATVMPSPKLQSSPSLSLSLPMPLLLSLMLLLLLLVPPQPCESRYLPTRSHGDELDKLRELMLQILELSNEDPQQQQQQQQPHQMRLHNEANNPLTAQRGSNSGSSANAAWLQKLGAMGALDTDAGYGRY</sequence>